<evidence type="ECO:0000256" key="1">
    <source>
        <dbReference type="SAM" id="MobiDB-lite"/>
    </source>
</evidence>
<comment type="caution">
    <text evidence="2">The sequence shown here is derived from an EMBL/GenBank/DDBJ whole genome shotgun (WGS) entry which is preliminary data.</text>
</comment>
<name>A0A2S5GA15_9BACL</name>
<proteinExistence type="predicted"/>
<protein>
    <submittedName>
        <fullName evidence="2">Uncharacterized protein</fullName>
    </submittedName>
</protein>
<gene>
    <name evidence="2" type="ORF">C4B60_15080</name>
</gene>
<dbReference type="RefSeq" id="WP_104058845.1">
    <property type="nucleotide sequence ID" value="NZ_PREZ01000005.1"/>
</dbReference>
<dbReference type="EMBL" id="PREZ01000005">
    <property type="protein sequence ID" value="PPA69852.1"/>
    <property type="molecule type" value="Genomic_DNA"/>
</dbReference>
<dbReference type="AlphaFoldDB" id="A0A2S5GA15"/>
<organism evidence="2 3">
    <name type="scientific">Jeotgalibacillus proteolyticus</name>
    <dbReference type="NCBI Taxonomy" id="2082395"/>
    <lineage>
        <taxon>Bacteria</taxon>
        <taxon>Bacillati</taxon>
        <taxon>Bacillota</taxon>
        <taxon>Bacilli</taxon>
        <taxon>Bacillales</taxon>
        <taxon>Caryophanaceae</taxon>
        <taxon>Jeotgalibacillus</taxon>
    </lineage>
</organism>
<reference evidence="2 3" key="1">
    <citation type="submission" date="2018-02" db="EMBL/GenBank/DDBJ databases">
        <title>Jeotgalibacillus proteolyticum sp. nov. a protease producing bacterium isolated from ocean sediments of Laizhou Bay.</title>
        <authorList>
            <person name="Li Y."/>
        </authorList>
    </citation>
    <scope>NUCLEOTIDE SEQUENCE [LARGE SCALE GENOMIC DNA]</scope>
    <source>
        <strain evidence="2 3">22-7</strain>
    </source>
</reference>
<accession>A0A2S5GA15</accession>
<dbReference type="OrthoDB" id="2365803at2"/>
<feature type="region of interest" description="Disordered" evidence="1">
    <location>
        <begin position="1"/>
        <end position="21"/>
    </location>
</feature>
<evidence type="ECO:0000313" key="3">
    <source>
        <dbReference type="Proteomes" id="UP000239047"/>
    </source>
</evidence>
<sequence>MARSKAQKQRKKLLREGRMDPQVKRSPFTTIDMDLRTKTTKTKQEKLNQRKHKNQLTSDGWDGSFYLVKNV</sequence>
<feature type="compositionally biased region" description="Basic residues" evidence="1">
    <location>
        <begin position="1"/>
        <end position="13"/>
    </location>
</feature>
<evidence type="ECO:0000313" key="2">
    <source>
        <dbReference type="EMBL" id="PPA69852.1"/>
    </source>
</evidence>
<keyword evidence="3" id="KW-1185">Reference proteome</keyword>
<dbReference type="Proteomes" id="UP000239047">
    <property type="component" value="Unassembled WGS sequence"/>
</dbReference>